<dbReference type="PANTHER" id="PTHR43807:SF20">
    <property type="entry name" value="FI04487P"/>
    <property type="match status" value="1"/>
</dbReference>
<dbReference type="OMA" id="PRDFKLC"/>
<name>A0A0L0D6J1_THETB</name>
<keyword evidence="3 8" id="KW-0032">Aminotransferase</keyword>
<dbReference type="CDD" id="cd00609">
    <property type="entry name" value="AAT_like"/>
    <property type="match status" value="1"/>
</dbReference>
<feature type="region of interest" description="Disordered" evidence="6">
    <location>
        <begin position="16"/>
        <end position="35"/>
    </location>
</feature>
<dbReference type="InterPro" id="IPR004839">
    <property type="entry name" value="Aminotransferase_I/II_large"/>
</dbReference>
<dbReference type="PANTHER" id="PTHR43807">
    <property type="entry name" value="FI04487P"/>
    <property type="match status" value="1"/>
</dbReference>
<evidence type="ECO:0000256" key="3">
    <source>
        <dbReference type="ARBA" id="ARBA00022576"/>
    </source>
</evidence>
<dbReference type="Pfam" id="PF00155">
    <property type="entry name" value="Aminotran_1_2"/>
    <property type="match status" value="1"/>
</dbReference>
<dbReference type="STRING" id="461836.A0A0L0D6J1"/>
<dbReference type="InterPro" id="IPR015421">
    <property type="entry name" value="PyrdxlP-dep_Trfase_major"/>
</dbReference>
<dbReference type="GO" id="GO:0016212">
    <property type="term" value="F:kynurenine-oxoglutarate transaminase activity"/>
    <property type="evidence" value="ECO:0007669"/>
    <property type="project" value="TreeGrafter"/>
</dbReference>
<dbReference type="FunFam" id="3.40.640.10:FF:000024">
    <property type="entry name" value="Kynurenine--oxoglutarate transaminase 3"/>
    <property type="match status" value="1"/>
</dbReference>
<accession>A0A0L0D6J1</accession>
<gene>
    <name evidence="8" type="ORF">AMSG_04203</name>
</gene>
<feature type="domain" description="Aminotransferase class I/classII large" evidence="7">
    <location>
        <begin position="75"/>
        <end position="466"/>
    </location>
</feature>
<evidence type="ECO:0000256" key="6">
    <source>
        <dbReference type="SAM" id="MobiDB-lite"/>
    </source>
</evidence>
<protein>
    <submittedName>
        <fullName evidence="8">Aminotransferase class I and II</fullName>
    </submittedName>
</protein>
<dbReference type="InterPro" id="IPR051326">
    <property type="entry name" value="Kynurenine-oxoglutarate_AT"/>
</dbReference>
<dbReference type="SUPFAM" id="SSF53383">
    <property type="entry name" value="PLP-dependent transferases"/>
    <property type="match status" value="1"/>
</dbReference>
<dbReference type="OrthoDB" id="7042322at2759"/>
<proteinExistence type="inferred from homology"/>
<dbReference type="Gene3D" id="3.90.1150.10">
    <property type="entry name" value="Aspartate Aminotransferase, domain 1"/>
    <property type="match status" value="1"/>
</dbReference>
<dbReference type="Gene3D" id="3.40.640.10">
    <property type="entry name" value="Type I PLP-dependent aspartate aminotransferase-like (Major domain)"/>
    <property type="match status" value="1"/>
</dbReference>
<organism evidence="8 9">
    <name type="scientific">Thecamonas trahens ATCC 50062</name>
    <dbReference type="NCBI Taxonomy" id="461836"/>
    <lineage>
        <taxon>Eukaryota</taxon>
        <taxon>Apusozoa</taxon>
        <taxon>Apusomonadida</taxon>
        <taxon>Apusomonadidae</taxon>
        <taxon>Thecamonas</taxon>
    </lineage>
</organism>
<evidence type="ECO:0000256" key="5">
    <source>
        <dbReference type="ARBA" id="ARBA00022898"/>
    </source>
</evidence>
<comment type="similarity">
    <text evidence="2">Belongs to the class-I pyridoxal-phosphate-dependent aminotransferase family.</text>
</comment>
<evidence type="ECO:0000256" key="2">
    <source>
        <dbReference type="ARBA" id="ARBA00007441"/>
    </source>
</evidence>
<evidence type="ECO:0000313" key="9">
    <source>
        <dbReference type="Proteomes" id="UP000054408"/>
    </source>
</evidence>
<evidence type="ECO:0000256" key="1">
    <source>
        <dbReference type="ARBA" id="ARBA00001933"/>
    </source>
</evidence>
<dbReference type="AlphaFoldDB" id="A0A0L0D6J1"/>
<dbReference type="InterPro" id="IPR004838">
    <property type="entry name" value="NHTrfase_class1_PyrdxlP-BS"/>
</dbReference>
<evidence type="ECO:0000256" key="4">
    <source>
        <dbReference type="ARBA" id="ARBA00022679"/>
    </source>
</evidence>
<dbReference type="EMBL" id="GL349449">
    <property type="protein sequence ID" value="KNC47969.1"/>
    <property type="molecule type" value="Genomic_DNA"/>
</dbReference>
<reference evidence="8 9" key="1">
    <citation type="submission" date="2010-05" db="EMBL/GenBank/DDBJ databases">
        <title>The Genome Sequence of Thecamonas trahens ATCC 50062.</title>
        <authorList>
            <consortium name="The Broad Institute Genome Sequencing Platform"/>
            <person name="Russ C."/>
            <person name="Cuomo C."/>
            <person name="Shea T."/>
            <person name="Young S.K."/>
            <person name="Zeng Q."/>
            <person name="Koehrsen M."/>
            <person name="Haas B."/>
            <person name="Borodovsky M."/>
            <person name="Guigo R."/>
            <person name="Alvarado L."/>
            <person name="Berlin A."/>
            <person name="Bochicchio J."/>
            <person name="Borenstein D."/>
            <person name="Chapman S."/>
            <person name="Chen Z."/>
            <person name="Freedman E."/>
            <person name="Gellesch M."/>
            <person name="Goldberg J."/>
            <person name="Griggs A."/>
            <person name="Gujja S."/>
            <person name="Heilman E."/>
            <person name="Heiman D."/>
            <person name="Hepburn T."/>
            <person name="Howarth C."/>
            <person name="Jen D."/>
            <person name="Larson L."/>
            <person name="Mehta T."/>
            <person name="Park D."/>
            <person name="Pearson M."/>
            <person name="Roberts A."/>
            <person name="Saif S."/>
            <person name="Shenoy N."/>
            <person name="Sisk P."/>
            <person name="Stolte C."/>
            <person name="Sykes S."/>
            <person name="Thomson T."/>
            <person name="Walk T."/>
            <person name="White J."/>
            <person name="Yandava C."/>
            <person name="Burger G."/>
            <person name="Gray M.W."/>
            <person name="Holland P.W.H."/>
            <person name="King N."/>
            <person name="Lang F.B.F."/>
            <person name="Roger A.J."/>
            <person name="Ruiz-Trillo I."/>
            <person name="Lander E."/>
            <person name="Nusbaum C."/>
        </authorList>
    </citation>
    <scope>NUCLEOTIDE SEQUENCE [LARGE SCALE GENOMIC DNA]</scope>
    <source>
        <strain evidence="8 9">ATCC 50062</strain>
    </source>
</reference>
<comment type="cofactor">
    <cofactor evidence="1">
        <name>pyridoxal 5'-phosphate</name>
        <dbReference type="ChEBI" id="CHEBI:597326"/>
    </cofactor>
</comment>
<dbReference type="RefSeq" id="XP_013758986.1">
    <property type="nucleotide sequence ID" value="XM_013903532.1"/>
</dbReference>
<dbReference type="PROSITE" id="PS00105">
    <property type="entry name" value="AA_TRANSFER_CLASS_1"/>
    <property type="match status" value="1"/>
</dbReference>
<keyword evidence="4 8" id="KW-0808">Transferase</keyword>
<keyword evidence="5" id="KW-0663">Pyridoxal phosphate</keyword>
<evidence type="ECO:0000259" key="7">
    <source>
        <dbReference type="Pfam" id="PF00155"/>
    </source>
</evidence>
<dbReference type="InterPro" id="IPR015424">
    <property type="entry name" value="PyrdxlP-dep_Trfase"/>
</dbReference>
<keyword evidence="9" id="KW-1185">Reference proteome</keyword>
<dbReference type="GO" id="GO:0030170">
    <property type="term" value="F:pyridoxal phosphate binding"/>
    <property type="evidence" value="ECO:0007669"/>
    <property type="project" value="InterPro"/>
</dbReference>
<sequence length="472" mass="49652">MLASLRAGLRRPLSALATAPSRSPASPPARYNSGIRLDCCPPPSRETAERVAGFDPNGSVWVEFSPLAAAVGAANLGQGFPDMPLPEFISEALVDAARAGAMGHQYTRSRGHPGLVRALVDEYSGKLGGALDDPDSQVLVTSGASAAIYAAINALVDPGEEVVLMEPFYDSYPASVELAGAVARYVPLEYTPEHVPAPPGSGRETVLSASGWKLDLDKLEAAISPVTRMLVLTTPHNPTGKVFSRAELEGIAELACKHDLIVLADEVYDSLVYSDSEPHVSIGSLPGMFQRTITLGSAGKTFSVTGWRLGWALGPPKLITALWLVSQYITFASPTPLQAAAAALFPAAHEHNYFTDSVAALQAKRDLLVGALARAGLDPIAPQGSYFALADTGSLPGPFPFEPVAGVPVGETNARDYQVCRWLTQSAGVTAIPPSAFYSPDHAELAANYARFCFCKADDTLAAGIEALNRLG</sequence>
<dbReference type="InterPro" id="IPR015422">
    <property type="entry name" value="PyrdxlP-dep_Trfase_small"/>
</dbReference>
<feature type="compositionally biased region" description="Low complexity" evidence="6">
    <location>
        <begin position="16"/>
        <end position="30"/>
    </location>
</feature>
<dbReference type="GeneID" id="25563757"/>
<evidence type="ECO:0000313" key="8">
    <source>
        <dbReference type="EMBL" id="KNC47969.1"/>
    </source>
</evidence>
<dbReference type="GO" id="GO:0005739">
    <property type="term" value="C:mitochondrion"/>
    <property type="evidence" value="ECO:0007669"/>
    <property type="project" value="TreeGrafter"/>
</dbReference>
<dbReference type="Proteomes" id="UP000054408">
    <property type="component" value="Unassembled WGS sequence"/>
</dbReference>
<dbReference type="eggNOG" id="KOG0257">
    <property type="taxonomic scope" value="Eukaryota"/>
</dbReference>